<dbReference type="AlphaFoldDB" id="A0A5B0SB47"/>
<keyword evidence="3" id="KW-1185">Reference proteome</keyword>
<evidence type="ECO:0000313" key="1">
    <source>
        <dbReference type="EMBL" id="KAA1082432.1"/>
    </source>
</evidence>
<evidence type="ECO:0000313" key="4">
    <source>
        <dbReference type="Proteomes" id="UP000325313"/>
    </source>
</evidence>
<organism evidence="2 4">
    <name type="scientific">Puccinia graminis f. sp. tritici</name>
    <dbReference type="NCBI Taxonomy" id="56615"/>
    <lineage>
        <taxon>Eukaryota</taxon>
        <taxon>Fungi</taxon>
        <taxon>Dikarya</taxon>
        <taxon>Basidiomycota</taxon>
        <taxon>Pucciniomycotina</taxon>
        <taxon>Pucciniomycetes</taxon>
        <taxon>Pucciniales</taxon>
        <taxon>Pucciniaceae</taxon>
        <taxon>Puccinia</taxon>
    </lineage>
</organism>
<accession>A0A5B0SB47</accession>
<protein>
    <submittedName>
        <fullName evidence="2">Uncharacterized protein</fullName>
    </submittedName>
</protein>
<dbReference type="EMBL" id="VSWC01000119">
    <property type="protein sequence ID" value="KAA1082432.1"/>
    <property type="molecule type" value="Genomic_DNA"/>
</dbReference>
<comment type="caution">
    <text evidence="2">The sequence shown here is derived from an EMBL/GenBank/DDBJ whole genome shotgun (WGS) entry which is preliminary data.</text>
</comment>
<sequence>MQWTGASQKGGWPRWPYDCRGRSCADGPMFENREQARLKQEVVRWLTVGADRLTAESKLRRTPTRLEESLSRKLVHLRPALA</sequence>
<gene>
    <name evidence="1" type="ORF">PGT21_003248</name>
    <name evidence="2" type="ORF">PGTUg99_030650</name>
</gene>
<proteinExistence type="predicted"/>
<reference evidence="3 4" key="1">
    <citation type="submission" date="2019-05" db="EMBL/GenBank/DDBJ databases">
        <title>Emergence of the Ug99 lineage of the wheat stem rust pathogen through somatic hybridization.</title>
        <authorList>
            <person name="Li F."/>
            <person name="Upadhyaya N.M."/>
            <person name="Sperschneider J."/>
            <person name="Matny O."/>
            <person name="Nguyen-Phuc H."/>
            <person name="Mago R."/>
            <person name="Raley C."/>
            <person name="Miller M.E."/>
            <person name="Silverstein K.A.T."/>
            <person name="Henningsen E."/>
            <person name="Hirsch C.D."/>
            <person name="Visser B."/>
            <person name="Pretorius Z.A."/>
            <person name="Steffenson B.J."/>
            <person name="Schwessinger B."/>
            <person name="Dodds P.N."/>
            <person name="Figueroa M."/>
        </authorList>
    </citation>
    <scope>NUCLEOTIDE SEQUENCE [LARGE SCALE GENOMIC DNA]</scope>
    <source>
        <strain evidence="1">21-0</strain>
        <strain evidence="2 4">Ug99</strain>
    </source>
</reference>
<dbReference type="EMBL" id="VDEP01000071">
    <property type="protein sequence ID" value="KAA1133674.1"/>
    <property type="molecule type" value="Genomic_DNA"/>
</dbReference>
<name>A0A5B0SB47_PUCGR</name>
<dbReference type="Proteomes" id="UP000325313">
    <property type="component" value="Unassembled WGS sequence"/>
</dbReference>
<dbReference type="Proteomes" id="UP000324748">
    <property type="component" value="Unassembled WGS sequence"/>
</dbReference>
<evidence type="ECO:0000313" key="3">
    <source>
        <dbReference type="Proteomes" id="UP000324748"/>
    </source>
</evidence>
<evidence type="ECO:0000313" key="2">
    <source>
        <dbReference type="EMBL" id="KAA1133674.1"/>
    </source>
</evidence>